<feature type="domain" description="Tyr recombinase" evidence="2">
    <location>
        <begin position="1"/>
        <end position="106"/>
    </location>
</feature>
<name>A0ABM9BFJ0_9BACL</name>
<dbReference type="PROSITE" id="PS51898">
    <property type="entry name" value="TYR_RECOMBINASE"/>
    <property type="match status" value="1"/>
</dbReference>
<dbReference type="Proteomes" id="UP000838749">
    <property type="component" value="Unassembled WGS sequence"/>
</dbReference>
<protein>
    <submittedName>
        <fullName evidence="3">Tyrosine recombinase XerD</fullName>
    </submittedName>
</protein>
<organism evidence="3 4">
    <name type="scientific">Paenibacillus pseudetheri</name>
    <dbReference type="NCBI Taxonomy" id="2897682"/>
    <lineage>
        <taxon>Bacteria</taxon>
        <taxon>Bacillati</taxon>
        <taxon>Bacillota</taxon>
        <taxon>Bacilli</taxon>
        <taxon>Bacillales</taxon>
        <taxon>Paenibacillaceae</taxon>
        <taxon>Paenibacillus</taxon>
    </lineage>
</organism>
<reference evidence="3" key="1">
    <citation type="submission" date="2021-12" db="EMBL/GenBank/DDBJ databases">
        <authorList>
            <person name="Criscuolo A."/>
        </authorList>
    </citation>
    <scope>NUCLEOTIDE SEQUENCE</scope>
    <source>
        <strain evidence="3">CIP111894</strain>
    </source>
</reference>
<gene>
    <name evidence="3" type="primary">xerD_3</name>
    <name evidence="3" type="ORF">PAECIP111894_03403</name>
</gene>
<comment type="caution">
    <text evidence="3">The sequence shown here is derived from an EMBL/GenBank/DDBJ whole genome shotgun (WGS) entry which is preliminary data.</text>
</comment>
<evidence type="ECO:0000259" key="2">
    <source>
        <dbReference type="PROSITE" id="PS51898"/>
    </source>
</evidence>
<dbReference type="InterPro" id="IPR013762">
    <property type="entry name" value="Integrase-like_cat_sf"/>
</dbReference>
<dbReference type="Gene3D" id="1.10.443.10">
    <property type="entry name" value="Intergrase catalytic core"/>
    <property type="match status" value="1"/>
</dbReference>
<dbReference type="EMBL" id="CAKMAB010000018">
    <property type="protein sequence ID" value="CAH1057245.1"/>
    <property type="molecule type" value="Genomic_DNA"/>
</dbReference>
<evidence type="ECO:0000313" key="4">
    <source>
        <dbReference type="Proteomes" id="UP000838749"/>
    </source>
</evidence>
<keyword evidence="1" id="KW-0233">DNA recombination</keyword>
<sequence>MSDTCKKAIQEYVKATGHKSGALFASHKGGNPISRVPAYRILSEGASRVGIKEAVGTHTLRKSFAFHAYQSGVDITRIQKLFNHSAPSVTLAYIGITRQELDNVYFNLNL</sequence>
<proteinExistence type="predicted"/>
<dbReference type="SUPFAM" id="SSF56349">
    <property type="entry name" value="DNA breaking-rejoining enzymes"/>
    <property type="match status" value="1"/>
</dbReference>
<evidence type="ECO:0000256" key="1">
    <source>
        <dbReference type="ARBA" id="ARBA00023172"/>
    </source>
</evidence>
<dbReference type="InterPro" id="IPR011010">
    <property type="entry name" value="DNA_brk_join_enz"/>
</dbReference>
<dbReference type="Pfam" id="PF00589">
    <property type="entry name" value="Phage_integrase"/>
    <property type="match status" value="1"/>
</dbReference>
<keyword evidence="4" id="KW-1185">Reference proteome</keyword>
<accession>A0ABM9BFJ0</accession>
<dbReference type="InterPro" id="IPR002104">
    <property type="entry name" value="Integrase_catalytic"/>
</dbReference>
<evidence type="ECO:0000313" key="3">
    <source>
        <dbReference type="EMBL" id="CAH1057245.1"/>
    </source>
</evidence>